<keyword evidence="7 8" id="KW-0472">Membrane</keyword>
<sequence>MTSPTEQVPVLFQRILAQFNITLFGLRLYHWLWLMLCISGALLVATPRILAQPVIYYAAAATRFDLERYGAIYEPVAPNLTALAIALGDTNEALRQEALARGEVRYGRPDFRVDFFAETPGSVIVRGVAPTPAEAQQLANAAAEELVRQIRAAGGREILRNMLGWELWQAMQADGMPAPDPFAVLLREILRTQAFPMSRQAEPFAEVRRLADLPAEELNDLTRALEARYDLWRFAINTRNATLDALCGTAGLTLTAPREAALEACAIVNPQAAAQRDERDREIARLHTIENTIRYLASNYATHFTPDQPSAVQRLSASIPTAPEPRYVPQLIALATAFGFALGIGGIALDRSADVTRKIGEIWAYRELIRNLILRDLRTRYKGSALGYLWTQLAPLGMMLVYVTVFSFLLPSGIAMFPVFIIVALLPWNFTAEAIMGGTRSIIDNAALIKKVYFPREVLPIVTVGSSLVNFILSLPMMFLVIAFVQLTTIGRLNLSWTVAYLPVLMIIQMVMLSGFALLLGAGAVFFRDLVHLIGIIMNIWFFMTPIIYPLGVFGDGLAVRVVRWLNPMASLIEFYREILYGSAVPVGMIPTPAVPALSSVLRVSVTAGLILVVGYWVFQRVARRFGEEI</sequence>
<feature type="transmembrane region" description="Helical" evidence="8">
    <location>
        <begin position="28"/>
        <end position="45"/>
    </location>
</feature>
<protein>
    <recommendedName>
        <fullName evidence="8">Transport permease protein</fullName>
    </recommendedName>
</protein>
<feature type="transmembrane region" description="Helical" evidence="8">
    <location>
        <begin position="327"/>
        <end position="349"/>
    </location>
</feature>
<evidence type="ECO:0000313" key="11">
    <source>
        <dbReference type="Proteomes" id="UP000280307"/>
    </source>
</evidence>
<comment type="caution">
    <text evidence="10">The sequence shown here is derived from an EMBL/GenBank/DDBJ whole genome shotgun (WGS) entry which is preliminary data.</text>
</comment>
<dbReference type="PANTHER" id="PTHR30413">
    <property type="entry name" value="INNER MEMBRANE TRANSPORT PERMEASE"/>
    <property type="match status" value="1"/>
</dbReference>
<feature type="transmembrane region" description="Helical" evidence="8">
    <location>
        <begin position="458"/>
        <end position="487"/>
    </location>
</feature>
<dbReference type="GO" id="GO:0015920">
    <property type="term" value="P:lipopolysaccharide transport"/>
    <property type="evidence" value="ECO:0007669"/>
    <property type="project" value="TreeGrafter"/>
</dbReference>
<evidence type="ECO:0000256" key="1">
    <source>
        <dbReference type="ARBA" id="ARBA00004651"/>
    </source>
</evidence>
<dbReference type="Proteomes" id="UP000280307">
    <property type="component" value="Unassembled WGS sequence"/>
</dbReference>
<feature type="transmembrane region" description="Helical" evidence="8">
    <location>
        <begin position="601"/>
        <end position="619"/>
    </location>
</feature>
<dbReference type="PANTHER" id="PTHR30413:SF10">
    <property type="entry name" value="CAPSULE POLYSACCHARIDE EXPORT INNER-MEMBRANE PROTEIN CTRC"/>
    <property type="match status" value="1"/>
</dbReference>
<dbReference type="Pfam" id="PF01061">
    <property type="entry name" value="ABC2_membrane"/>
    <property type="match status" value="1"/>
</dbReference>
<evidence type="ECO:0000256" key="8">
    <source>
        <dbReference type="RuleBase" id="RU361157"/>
    </source>
</evidence>
<evidence type="ECO:0000259" key="9">
    <source>
        <dbReference type="PROSITE" id="PS51012"/>
    </source>
</evidence>
<reference evidence="10 11" key="1">
    <citation type="submission" date="2018-12" db="EMBL/GenBank/DDBJ databases">
        <title>Genome Sequence of Candidatus Viridilinea halotolerans isolated from saline sulfide-rich spring.</title>
        <authorList>
            <person name="Grouzdev D.S."/>
            <person name="Burganskaya E.I."/>
            <person name="Krutkina M.S."/>
            <person name="Sukhacheva M.V."/>
            <person name="Gorlenko V.M."/>
        </authorList>
    </citation>
    <scope>NUCLEOTIDE SEQUENCE [LARGE SCALE GENOMIC DNA]</scope>
    <source>
        <strain evidence="10">Chok-6</strain>
    </source>
</reference>
<keyword evidence="4 8" id="KW-1003">Cell membrane</keyword>
<evidence type="ECO:0000256" key="3">
    <source>
        <dbReference type="ARBA" id="ARBA00022448"/>
    </source>
</evidence>
<comment type="similarity">
    <text evidence="2 8">Belongs to the ABC-2 integral membrane protein family.</text>
</comment>
<feature type="transmembrane region" description="Helical" evidence="8">
    <location>
        <begin position="499"/>
        <end position="523"/>
    </location>
</feature>
<keyword evidence="3 8" id="KW-0813">Transport</keyword>
<feature type="domain" description="ABC transmembrane type-2" evidence="9">
    <location>
        <begin position="386"/>
        <end position="622"/>
    </location>
</feature>
<dbReference type="InterPro" id="IPR013525">
    <property type="entry name" value="ABC2_TM"/>
</dbReference>
<proteinExistence type="inferred from homology"/>
<evidence type="ECO:0000313" key="10">
    <source>
        <dbReference type="EMBL" id="RRR72205.1"/>
    </source>
</evidence>
<dbReference type="GO" id="GO:0005886">
    <property type="term" value="C:plasma membrane"/>
    <property type="evidence" value="ECO:0007669"/>
    <property type="project" value="UniProtKB-SubCell"/>
</dbReference>
<keyword evidence="6 8" id="KW-1133">Transmembrane helix</keyword>
<feature type="transmembrane region" description="Helical" evidence="8">
    <location>
        <begin position="530"/>
        <end position="549"/>
    </location>
</feature>
<feature type="transmembrane region" description="Helical" evidence="8">
    <location>
        <begin position="385"/>
        <end position="409"/>
    </location>
</feature>
<dbReference type="GO" id="GO:0140359">
    <property type="term" value="F:ABC-type transporter activity"/>
    <property type="evidence" value="ECO:0007669"/>
    <property type="project" value="InterPro"/>
</dbReference>
<evidence type="ECO:0000256" key="5">
    <source>
        <dbReference type="ARBA" id="ARBA00022692"/>
    </source>
</evidence>
<evidence type="ECO:0000256" key="2">
    <source>
        <dbReference type="ARBA" id="ARBA00007783"/>
    </source>
</evidence>
<dbReference type="InterPro" id="IPR047817">
    <property type="entry name" value="ABC2_TM_bact-type"/>
</dbReference>
<dbReference type="AlphaFoldDB" id="A0A426U0H4"/>
<feature type="transmembrane region" description="Helical" evidence="8">
    <location>
        <begin position="415"/>
        <end position="437"/>
    </location>
</feature>
<gene>
    <name evidence="10" type="ORF">EI684_10395</name>
</gene>
<comment type="subcellular location">
    <subcellularLocation>
        <location evidence="1 8">Cell membrane</location>
        <topology evidence="1 8">Multi-pass membrane protein</topology>
    </subcellularLocation>
</comment>
<dbReference type="EMBL" id="RSAS01000406">
    <property type="protein sequence ID" value="RRR72205.1"/>
    <property type="molecule type" value="Genomic_DNA"/>
</dbReference>
<organism evidence="10 11">
    <name type="scientific">Candidatus Viridilinea halotolerans</name>
    <dbReference type="NCBI Taxonomy" id="2491704"/>
    <lineage>
        <taxon>Bacteria</taxon>
        <taxon>Bacillati</taxon>
        <taxon>Chloroflexota</taxon>
        <taxon>Chloroflexia</taxon>
        <taxon>Chloroflexales</taxon>
        <taxon>Chloroflexineae</taxon>
        <taxon>Oscillochloridaceae</taxon>
        <taxon>Candidatus Viridilinea</taxon>
    </lineage>
</organism>
<evidence type="ECO:0000256" key="6">
    <source>
        <dbReference type="ARBA" id="ARBA00022989"/>
    </source>
</evidence>
<accession>A0A426U0H4</accession>
<evidence type="ECO:0000256" key="4">
    <source>
        <dbReference type="ARBA" id="ARBA00022475"/>
    </source>
</evidence>
<name>A0A426U0H4_9CHLR</name>
<keyword evidence="5 8" id="KW-0812">Transmembrane</keyword>
<evidence type="ECO:0000256" key="7">
    <source>
        <dbReference type="ARBA" id="ARBA00023136"/>
    </source>
</evidence>
<dbReference type="PROSITE" id="PS51012">
    <property type="entry name" value="ABC_TM2"/>
    <property type="match status" value="1"/>
</dbReference>